<evidence type="ECO:0000313" key="4">
    <source>
        <dbReference type="WBParaSite" id="ECPE_0000058401-mRNA-1"/>
    </source>
</evidence>
<dbReference type="Proteomes" id="UP000272942">
    <property type="component" value="Unassembled WGS sequence"/>
</dbReference>
<reference evidence="4" key="1">
    <citation type="submission" date="2016-06" db="UniProtKB">
        <authorList>
            <consortium name="WormBaseParasite"/>
        </authorList>
    </citation>
    <scope>IDENTIFICATION</scope>
</reference>
<proteinExistence type="predicted"/>
<reference evidence="2 3" key="2">
    <citation type="submission" date="2018-11" db="EMBL/GenBank/DDBJ databases">
        <authorList>
            <consortium name="Pathogen Informatics"/>
        </authorList>
    </citation>
    <scope>NUCLEOTIDE SEQUENCE [LARGE SCALE GENOMIC DNA]</scope>
    <source>
        <strain evidence="2 3">Egypt</strain>
    </source>
</reference>
<name>A0A183A0U9_9TREM</name>
<accession>A0A183A0U9</accession>
<sequence length="116" mass="12705">MGPSTEPCGTPIESGEGEETDVLIRTAKERFDGKLSDELMVDMDKTLLHAEMLGITQEQALELEKPKAKVNAVGDQVAKLSALMLNSSVHSRRAKQSKSPSSKYLILQECYISRAP</sequence>
<evidence type="ECO:0000256" key="1">
    <source>
        <dbReference type="SAM" id="MobiDB-lite"/>
    </source>
</evidence>
<organism evidence="4">
    <name type="scientific">Echinostoma caproni</name>
    <dbReference type="NCBI Taxonomy" id="27848"/>
    <lineage>
        <taxon>Eukaryota</taxon>
        <taxon>Metazoa</taxon>
        <taxon>Spiralia</taxon>
        <taxon>Lophotrochozoa</taxon>
        <taxon>Platyhelminthes</taxon>
        <taxon>Trematoda</taxon>
        <taxon>Digenea</taxon>
        <taxon>Plagiorchiida</taxon>
        <taxon>Echinostomata</taxon>
        <taxon>Echinostomatoidea</taxon>
        <taxon>Echinostomatidae</taxon>
        <taxon>Echinostoma</taxon>
    </lineage>
</organism>
<protein>
    <submittedName>
        <fullName evidence="4">HYPK_UBA domain-containing protein</fullName>
    </submittedName>
</protein>
<feature type="region of interest" description="Disordered" evidence="1">
    <location>
        <begin position="1"/>
        <end position="20"/>
    </location>
</feature>
<gene>
    <name evidence="2" type="ORF">ECPE_LOCUS584</name>
</gene>
<evidence type="ECO:0000313" key="3">
    <source>
        <dbReference type="Proteomes" id="UP000272942"/>
    </source>
</evidence>
<dbReference type="AlphaFoldDB" id="A0A183A0U9"/>
<dbReference type="EMBL" id="UZAN01002112">
    <property type="protein sequence ID" value="VDP24648.1"/>
    <property type="molecule type" value="Genomic_DNA"/>
</dbReference>
<dbReference type="WBParaSite" id="ECPE_0000058401-mRNA-1">
    <property type="protein sequence ID" value="ECPE_0000058401-mRNA-1"/>
    <property type="gene ID" value="ECPE_0000058401"/>
</dbReference>
<keyword evidence="3" id="KW-1185">Reference proteome</keyword>
<evidence type="ECO:0000313" key="2">
    <source>
        <dbReference type="EMBL" id="VDP24648.1"/>
    </source>
</evidence>